<gene>
    <name evidence="6" type="primary">LOC116947465</name>
</gene>
<proteinExistence type="predicted"/>
<dbReference type="PANTHER" id="PTHR21694">
    <property type="entry name" value="COILED-COIL DOMAIN-CONTAINING PROTEIN 63"/>
    <property type="match status" value="1"/>
</dbReference>
<dbReference type="GO" id="GO:0036158">
    <property type="term" value="P:outer dynein arm assembly"/>
    <property type="evidence" value="ECO:0007669"/>
    <property type="project" value="TreeGrafter"/>
</dbReference>
<dbReference type="RefSeq" id="XP_032819138.1">
    <property type="nucleotide sequence ID" value="XM_032963247.1"/>
</dbReference>
<dbReference type="GO" id="GO:0003341">
    <property type="term" value="P:cilium movement"/>
    <property type="evidence" value="ECO:0007669"/>
    <property type="project" value="TreeGrafter"/>
</dbReference>
<feature type="coiled-coil region" evidence="2">
    <location>
        <begin position="102"/>
        <end position="129"/>
    </location>
</feature>
<feature type="region of interest" description="Disordered" evidence="3">
    <location>
        <begin position="302"/>
        <end position="321"/>
    </location>
</feature>
<feature type="domain" description="ODAD1 central coiled coil region" evidence="4">
    <location>
        <begin position="409"/>
        <end position="516"/>
    </location>
</feature>
<evidence type="ECO:0000313" key="5">
    <source>
        <dbReference type="Proteomes" id="UP001318040"/>
    </source>
</evidence>
<evidence type="ECO:0000256" key="2">
    <source>
        <dbReference type="SAM" id="Coils"/>
    </source>
</evidence>
<feature type="region of interest" description="Disordered" evidence="3">
    <location>
        <begin position="1"/>
        <end position="26"/>
    </location>
</feature>
<name>A0AAJ7TM73_PETMA</name>
<dbReference type="InterPro" id="IPR051876">
    <property type="entry name" value="ODA-DC/CCD"/>
</dbReference>
<dbReference type="Proteomes" id="UP001318040">
    <property type="component" value="Chromosome 30"/>
</dbReference>
<protein>
    <submittedName>
        <fullName evidence="6">Coiled-coil domain-containing protein 114-like isoform X2</fullName>
    </submittedName>
</protein>
<dbReference type="AlphaFoldDB" id="A0AAJ7TM73"/>
<dbReference type="Pfam" id="PF21773">
    <property type="entry name" value="ODAD1_CC"/>
    <property type="match status" value="2"/>
</dbReference>
<keyword evidence="1 2" id="KW-0175">Coiled coil</keyword>
<organism evidence="5 6">
    <name type="scientific">Petromyzon marinus</name>
    <name type="common">Sea lamprey</name>
    <dbReference type="NCBI Taxonomy" id="7757"/>
    <lineage>
        <taxon>Eukaryota</taxon>
        <taxon>Metazoa</taxon>
        <taxon>Chordata</taxon>
        <taxon>Craniata</taxon>
        <taxon>Vertebrata</taxon>
        <taxon>Cyclostomata</taxon>
        <taxon>Hyperoartia</taxon>
        <taxon>Petromyzontiformes</taxon>
        <taxon>Petromyzontidae</taxon>
        <taxon>Petromyzon</taxon>
    </lineage>
</organism>
<reference evidence="6" key="1">
    <citation type="submission" date="2025-08" db="UniProtKB">
        <authorList>
            <consortium name="RefSeq"/>
        </authorList>
    </citation>
    <scope>IDENTIFICATION</scope>
    <source>
        <tissue evidence="6">Sperm</tissue>
    </source>
</reference>
<sequence length="633" mass="71306">MSPERSSSRRQDSADRDSDAEGEKEYLSLVQQQRRLQSEQRVYKRESTSEIRKQMQELSRLEEERKTTLQKLAVAASHRGQRYSAGRVASLLARNGHLDEQIEQELQRQQMLDDQIRAMEKNLERKRAAPVKQRHLQSKIHNASTRLDTTNTKLGEQLTENGRLRGDIDTLRCERDKFLVVHSKLDKELKDLKKEMKASMEAASEAHQSREDAQAKLSRVREQNEKEVEMFHAEMRELRLASDHEGGLQRFLLEKDKRRVSPDELERSQRKLDEARQKRSEEQREAVARYDAASQQIAALLEADGSPGGGGGTGSPRGGRVAKGSLAELSDADVRRLQELAGMSRRRSVALPAFLHASAGTEAEGSRRTHRRMSTLALALGLDDGEGIREAIRRSLEKDGGPGDRSGQEVDGELFYSKFMEREENNFALYNYVSEQSAAIQQLNGEIHKLMTELHDGRRSDAERDSRLGEEARLLEERARDASREADRLSGDNRRRRRMGSQLQSEIGSLLSHIGGSEGSAGLCFGHGEDLLEQVVMTTLGRVEQRANELLTARAYQHYQGADAVSERGGSTWQLLSLSPPTQAANFDLELPSTKLVSGSDSEGRCSDDEQLLTDTELREKALQSVLRQETKE</sequence>
<evidence type="ECO:0000313" key="6">
    <source>
        <dbReference type="RefSeq" id="XP_032819138.1"/>
    </source>
</evidence>
<feature type="region of interest" description="Disordered" evidence="3">
    <location>
        <begin position="260"/>
        <end position="285"/>
    </location>
</feature>
<evidence type="ECO:0000256" key="3">
    <source>
        <dbReference type="SAM" id="MobiDB-lite"/>
    </source>
</evidence>
<dbReference type="GO" id="GO:0005930">
    <property type="term" value="C:axoneme"/>
    <property type="evidence" value="ECO:0007669"/>
    <property type="project" value="TreeGrafter"/>
</dbReference>
<feature type="compositionally biased region" description="Basic and acidic residues" evidence="3">
    <location>
        <begin position="454"/>
        <end position="493"/>
    </location>
</feature>
<feature type="domain" description="ODAD1 central coiled coil region" evidence="4">
    <location>
        <begin position="137"/>
        <end position="303"/>
    </location>
</feature>
<feature type="compositionally biased region" description="Gly residues" evidence="3">
    <location>
        <begin position="306"/>
        <end position="317"/>
    </location>
</feature>
<dbReference type="InterPro" id="IPR049258">
    <property type="entry name" value="ODAD1_CC"/>
</dbReference>
<evidence type="ECO:0000256" key="1">
    <source>
        <dbReference type="ARBA" id="ARBA00023054"/>
    </source>
</evidence>
<keyword evidence="5" id="KW-1185">Reference proteome</keyword>
<accession>A0AAJ7TM73</accession>
<dbReference type="PANTHER" id="PTHR21694:SF18">
    <property type="entry name" value="COILED-COIL DOMAIN-CONTAINING PROTEIN 63"/>
    <property type="match status" value="1"/>
</dbReference>
<feature type="region of interest" description="Disordered" evidence="3">
    <location>
        <begin position="454"/>
        <end position="502"/>
    </location>
</feature>
<feature type="region of interest" description="Disordered" evidence="3">
    <location>
        <begin position="198"/>
        <end position="223"/>
    </location>
</feature>
<feature type="coiled-coil region" evidence="2">
    <location>
        <begin position="44"/>
        <end position="71"/>
    </location>
</feature>
<evidence type="ECO:0000259" key="4">
    <source>
        <dbReference type="Pfam" id="PF21773"/>
    </source>
</evidence>
<feature type="compositionally biased region" description="Basic and acidic residues" evidence="3">
    <location>
        <begin position="207"/>
        <end position="223"/>
    </location>
</feature>